<dbReference type="InterPro" id="IPR001104">
    <property type="entry name" value="3-oxo-5_a-steroid_4-DH_C"/>
</dbReference>
<evidence type="ECO:0000259" key="8">
    <source>
        <dbReference type="Pfam" id="PF02544"/>
    </source>
</evidence>
<feature type="region of interest" description="Disordered" evidence="6">
    <location>
        <begin position="233"/>
        <end position="252"/>
    </location>
</feature>
<dbReference type="InterPro" id="IPR039357">
    <property type="entry name" value="SRD5A/TECR"/>
</dbReference>
<evidence type="ECO:0000256" key="7">
    <source>
        <dbReference type="SAM" id="Phobius"/>
    </source>
</evidence>
<dbReference type="PANTHER" id="PTHR10556">
    <property type="entry name" value="3-OXO-5-ALPHA-STEROID 4-DEHYDROGENASE"/>
    <property type="match status" value="1"/>
</dbReference>
<keyword evidence="10" id="KW-1185">Reference proteome</keyword>
<dbReference type="EMBL" id="PJQD01000115">
    <property type="protein sequence ID" value="POY70550.1"/>
    <property type="molecule type" value="Genomic_DNA"/>
</dbReference>
<organism evidence="9 10">
    <name type="scientific">Rhodotorula taiwanensis</name>
    <dbReference type="NCBI Taxonomy" id="741276"/>
    <lineage>
        <taxon>Eukaryota</taxon>
        <taxon>Fungi</taxon>
        <taxon>Dikarya</taxon>
        <taxon>Basidiomycota</taxon>
        <taxon>Pucciniomycotina</taxon>
        <taxon>Microbotryomycetes</taxon>
        <taxon>Sporidiobolales</taxon>
        <taxon>Sporidiobolaceae</taxon>
        <taxon>Rhodotorula</taxon>
    </lineage>
</organism>
<evidence type="ECO:0000256" key="1">
    <source>
        <dbReference type="ARBA" id="ARBA00004141"/>
    </source>
</evidence>
<dbReference type="STRING" id="741276.A0A2S5B183"/>
<dbReference type="OrthoDB" id="5788137at2759"/>
<comment type="subcellular location">
    <subcellularLocation>
        <location evidence="1">Membrane</location>
        <topology evidence="1">Multi-pass membrane protein</topology>
    </subcellularLocation>
</comment>
<keyword evidence="3 7" id="KW-0812">Transmembrane</keyword>
<dbReference type="PANTHER" id="PTHR10556:SF43">
    <property type="entry name" value="STEROID 5-ALPHA-REDUCTASE DET2"/>
    <property type="match status" value="1"/>
</dbReference>
<dbReference type="AlphaFoldDB" id="A0A2S5B183"/>
<gene>
    <name evidence="9" type="ORF">BMF94_6464</name>
</gene>
<reference evidence="9 10" key="1">
    <citation type="journal article" date="2018" name="Front. Microbiol.">
        <title>Prospects for Fungal Bioremediation of Acidic Radioactive Waste Sites: Characterization and Genome Sequence of Rhodotorula taiwanensis MD1149.</title>
        <authorList>
            <person name="Tkavc R."/>
            <person name="Matrosova V.Y."/>
            <person name="Grichenko O.E."/>
            <person name="Gostincar C."/>
            <person name="Volpe R.P."/>
            <person name="Klimenkova P."/>
            <person name="Gaidamakova E.K."/>
            <person name="Zhou C.E."/>
            <person name="Stewart B.J."/>
            <person name="Lyman M.G."/>
            <person name="Malfatti S.A."/>
            <person name="Rubinfeld B."/>
            <person name="Courtot M."/>
            <person name="Singh J."/>
            <person name="Dalgard C.L."/>
            <person name="Hamilton T."/>
            <person name="Frey K.G."/>
            <person name="Gunde-Cimerman N."/>
            <person name="Dugan L."/>
            <person name="Daly M.J."/>
        </authorList>
    </citation>
    <scope>NUCLEOTIDE SEQUENCE [LARGE SCALE GENOMIC DNA]</scope>
    <source>
        <strain evidence="9 10">MD1149</strain>
    </source>
</reference>
<keyword evidence="5 7" id="KW-0472">Membrane</keyword>
<evidence type="ECO:0000313" key="10">
    <source>
        <dbReference type="Proteomes" id="UP000237144"/>
    </source>
</evidence>
<evidence type="ECO:0000256" key="5">
    <source>
        <dbReference type="ARBA" id="ARBA00023136"/>
    </source>
</evidence>
<dbReference type="Pfam" id="PF02544">
    <property type="entry name" value="Steroid_dh"/>
    <property type="match status" value="1"/>
</dbReference>
<feature type="transmembrane region" description="Helical" evidence="7">
    <location>
        <begin position="26"/>
        <end position="45"/>
    </location>
</feature>
<dbReference type="PROSITE" id="PS50244">
    <property type="entry name" value="S5A_REDUCTASE"/>
    <property type="match status" value="1"/>
</dbReference>
<evidence type="ECO:0000256" key="3">
    <source>
        <dbReference type="ARBA" id="ARBA00022692"/>
    </source>
</evidence>
<evidence type="ECO:0000256" key="4">
    <source>
        <dbReference type="ARBA" id="ARBA00022989"/>
    </source>
</evidence>
<name>A0A2S5B183_9BASI</name>
<evidence type="ECO:0000313" key="9">
    <source>
        <dbReference type="EMBL" id="POY70550.1"/>
    </source>
</evidence>
<dbReference type="GO" id="GO:0016627">
    <property type="term" value="F:oxidoreductase activity, acting on the CH-CH group of donors"/>
    <property type="evidence" value="ECO:0007669"/>
    <property type="project" value="InterPro"/>
</dbReference>
<comment type="similarity">
    <text evidence="2">Belongs to the steroid 5-alpha reductase family.</text>
</comment>
<dbReference type="Proteomes" id="UP000237144">
    <property type="component" value="Unassembled WGS sequence"/>
</dbReference>
<feature type="transmembrane region" description="Helical" evidence="7">
    <location>
        <begin position="150"/>
        <end position="171"/>
    </location>
</feature>
<accession>A0A2S5B183</accession>
<feature type="domain" description="3-oxo-5-alpha-steroid 4-dehydrogenase C-terminal" evidence="8">
    <location>
        <begin position="193"/>
        <end position="285"/>
    </location>
</feature>
<evidence type="ECO:0000256" key="2">
    <source>
        <dbReference type="ARBA" id="ARBA00007742"/>
    </source>
</evidence>
<sequence length="369" mass="40214">MSTLEYLATLKAGLLGQHGSVGLYSALQRCFVAFGLAAAPTCWLIDAPFGRFGTPKWLSCSGDLGWLVMELVAPLAYLYGLALPISTSGSAIGGLYHSLSAPLRQPSSLLAALRALPRARLILALAFLVHYGNRSVISTLRNPGRARMNLSVPLSAILFNFANGITMGMFVGGGYGSADGATQSALFGEQKANGGFSQHVWARPLFTIGMLVWAAGFLSNIYHDEVLYSLKRRRAQKPNPSPSAPPSERYSIPPRSKGLYRYLSHPAYSSEWLEWTGYFLATLALCPAPFPSHASTLVLGGGGKRLVPLPSTLRPSTTWFLQPPILFVLMEVAIMLPRATRGHAWYEKTFGRKEWTEKGQRWVVVPGVW</sequence>
<keyword evidence="4 7" id="KW-1133">Transmembrane helix</keyword>
<dbReference type="GO" id="GO:0006629">
    <property type="term" value="P:lipid metabolic process"/>
    <property type="evidence" value="ECO:0007669"/>
    <property type="project" value="InterPro"/>
</dbReference>
<proteinExistence type="inferred from homology"/>
<protein>
    <recommendedName>
        <fullName evidence="8">3-oxo-5-alpha-steroid 4-dehydrogenase C-terminal domain-containing protein</fullName>
    </recommendedName>
</protein>
<dbReference type="GO" id="GO:0016020">
    <property type="term" value="C:membrane"/>
    <property type="evidence" value="ECO:0007669"/>
    <property type="project" value="UniProtKB-SubCell"/>
</dbReference>
<feature type="transmembrane region" description="Helical" evidence="7">
    <location>
        <begin position="205"/>
        <end position="223"/>
    </location>
</feature>
<evidence type="ECO:0000256" key="6">
    <source>
        <dbReference type="SAM" id="MobiDB-lite"/>
    </source>
</evidence>
<comment type="caution">
    <text evidence="9">The sequence shown here is derived from an EMBL/GenBank/DDBJ whole genome shotgun (WGS) entry which is preliminary data.</text>
</comment>
<feature type="transmembrane region" description="Helical" evidence="7">
    <location>
        <begin position="66"/>
        <end position="87"/>
    </location>
</feature>